<reference evidence="9 11" key="2">
    <citation type="submission" date="2019-06" db="EMBL/GenBank/DDBJ databases">
        <title>Whole genome shotgun sequence of Corynebacterium flavescens NBRC 14136.</title>
        <authorList>
            <person name="Hosoyama A."/>
            <person name="Uohara A."/>
            <person name="Ohji S."/>
            <person name="Ichikawa N."/>
        </authorList>
    </citation>
    <scope>NUCLEOTIDE SEQUENCE [LARGE SCALE GENOMIC DNA]</scope>
    <source>
        <strain evidence="9 11">NBRC 14136</strain>
    </source>
</reference>
<evidence type="ECO:0000259" key="7">
    <source>
        <dbReference type="Pfam" id="PF00155"/>
    </source>
</evidence>
<dbReference type="PANTHER" id="PTHR46383:SF1">
    <property type="entry name" value="ASPARTATE AMINOTRANSFERASE"/>
    <property type="match status" value="1"/>
</dbReference>
<evidence type="ECO:0000313" key="11">
    <source>
        <dbReference type="Proteomes" id="UP000315353"/>
    </source>
</evidence>
<dbReference type="EC" id="2.6.1.-" evidence="6"/>
<dbReference type="RefSeq" id="WP_075731294.1">
    <property type="nucleotide sequence ID" value="NZ_BJNB01000005.1"/>
</dbReference>
<dbReference type="PANTHER" id="PTHR46383">
    <property type="entry name" value="ASPARTATE AMINOTRANSFERASE"/>
    <property type="match status" value="1"/>
</dbReference>
<dbReference type="AlphaFoldDB" id="A0A1L7CNT0"/>
<keyword evidence="4 6" id="KW-0808">Transferase</keyword>
<dbReference type="EMBL" id="BJNB01000005">
    <property type="protein sequence ID" value="GEB97052.1"/>
    <property type="molecule type" value="Genomic_DNA"/>
</dbReference>
<evidence type="ECO:0000256" key="1">
    <source>
        <dbReference type="ARBA" id="ARBA00001933"/>
    </source>
</evidence>
<dbReference type="Proteomes" id="UP000185479">
    <property type="component" value="Chromosome"/>
</dbReference>
<comment type="similarity">
    <text evidence="2 6">Belongs to the class-I pyridoxal-phosphate-dependent aminotransferase family.</text>
</comment>
<dbReference type="CDD" id="cd00609">
    <property type="entry name" value="AAT_like"/>
    <property type="match status" value="1"/>
</dbReference>
<dbReference type="GO" id="GO:0006520">
    <property type="term" value="P:amino acid metabolic process"/>
    <property type="evidence" value="ECO:0007669"/>
    <property type="project" value="InterPro"/>
</dbReference>
<keyword evidence="5" id="KW-0663">Pyridoxal phosphate</keyword>
<evidence type="ECO:0000256" key="3">
    <source>
        <dbReference type="ARBA" id="ARBA00022576"/>
    </source>
</evidence>
<dbReference type="GO" id="GO:0030170">
    <property type="term" value="F:pyridoxal phosphate binding"/>
    <property type="evidence" value="ECO:0007669"/>
    <property type="project" value="InterPro"/>
</dbReference>
<evidence type="ECO:0000256" key="2">
    <source>
        <dbReference type="ARBA" id="ARBA00007441"/>
    </source>
</evidence>
<reference evidence="8 10" key="1">
    <citation type="submission" date="2014-08" db="EMBL/GenBank/DDBJ databases">
        <title>Complete genome sequence of Corynebacterium flavescens OJ8(T)(=DSM 20296(T)), isolated from cheese.</title>
        <authorList>
            <person name="Ruckert C."/>
            <person name="Albersmeier A."/>
            <person name="Winkler A."/>
            <person name="Kalinowski J."/>
        </authorList>
    </citation>
    <scope>NUCLEOTIDE SEQUENCE [LARGE SCALE GENOMIC DNA]</scope>
    <source>
        <strain evidence="8 10">OJ8</strain>
    </source>
</reference>
<dbReference type="OrthoDB" id="9763453at2"/>
<organism evidence="8 10">
    <name type="scientific">Corynebacterium flavescens</name>
    <dbReference type="NCBI Taxonomy" id="28028"/>
    <lineage>
        <taxon>Bacteria</taxon>
        <taxon>Bacillati</taxon>
        <taxon>Actinomycetota</taxon>
        <taxon>Actinomycetes</taxon>
        <taxon>Mycobacteriales</taxon>
        <taxon>Corynebacteriaceae</taxon>
        <taxon>Corynebacterium</taxon>
    </lineage>
</organism>
<dbReference type="EMBL" id="CP009246">
    <property type="protein sequence ID" value="APT87507.1"/>
    <property type="molecule type" value="Genomic_DNA"/>
</dbReference>
<evidence type="ECO:0000256" key="4">
    <source>
        <dbReference type="ARBA" id="ARBA00022679"/>
    </source>
</evidence>
<dbReference type="GO" id="GO:0008483">
    <property type="term" value="F:transaminase activity"/>
    <property type="evidence" value="ECO:0007669"/>
    <property type="project" value="UniProtKB-KW"/>
</dbReference>
<dbReference type="InterPro" id="IPR015421">
    <property type="entry name" value="PyrdxlP-dep_Trfase_major"/>
</dbReference>
<dbReference type="GeneID" id="82881068"/>
<comment type="cofactor">
    <cofactor evidence="1 6">
        <name>pyridoxal 5'-phosphate</name>
        <dbReference type="ChEBI" id="CHEBI:597326"/>
    </cofactor>
</comment>
<dbReference type="InterPro" id="IPR015424">
    <property type="entry name" value="PyrdxlP-dep_Trfase"/>
</dbReference>
<proteinExistence type="inferred from homology"/>
<dbReference type="Proteomes" id="UP000315353">
    <property type="component" value="Unassembled WGS sequence"/>
</dbReference>
<evidence type="ECO:0000256" key="6">
    <source>
        <dbReference type="RuleBase" id="RU000481"/>
    </source>
</evidence>
<dbReference type="InterPro" id="IPR004839">
    <property type="entry name" value="Aminotransferase_I/II_large"/>
</dbReference>
<evidence type="ECO:0000313" key="10">
    <source>
        <dbReference type="Proteomes" id="UP000185479"/>
    </source>
</evidence>
<feature type="domain" description="Aminotransferase class I/classII large" evidence="7">
    <location>
        <begin position="28"/>
        <end position="372"/>
    </location>
</feature>
<evidence type="ECO:0000313" key="8">
    <source>
        <dbReference type="EMBL" id="APT87507.1"/>
    </source>
</evidence>
<keyword evidence="10" id="KW-1185">Reference proteome</keyword>
<dbReference type="SUPFAM" id="SSF53383">
    <property type="entry name" value="PLP-dependent transferases"/>
    <property type="match status" value="1"/>
</dbReference>
<protein>
    <recommendedName>
        <fullName evidence="6">Aminotransferase</fullName>
        <ecNumber evidence="6">2.6.1.-</ecNumber>
    </recommendedName>
</protein>
<dbReference type="PROSITE" id="PS00105">
    <property type="entry name" value="AA_TRANSFER_CLASS_1"/>
    <property type="match status" value="1"/>
</dbReference>
<dbReference type="Pfam" id="PF00155">
    <property type="entry name" value="Aminotran_1_2"/>
    <property type="match status" value="1"/>
</dbReference>
<gene>
    <name evidence="9" type="ORF">CFL01nite_05470</name>
    <name evidence="8" type="ORF">CFLV_10270</name>
</gene>
<accession>A0A1L7CNT0</accession>
<dbReference type="InterPro" id="IPR004838">
    <property type="entry name" value="NHTrfase_class1_PyrdxlP-BS"/>
</dbReference>
<evidence type="ECO:0000256" key="5">
    <source>
        <dbReference type="ARBA" id="ARBA00022898"/>
    </source>
</evidence>
<evidence type="ECO:0000313" key="9">
    <source>
        <dbReference type="EMBL" id="GEB97052.1"/>
    </source>
</evidence>
<dbReference type="STRING" id="28028.CFLV_10270"/>
<dbReference type="KEGG" id="cfc:CFLV_10270"/>
<keyword evidence="3 6" id="KW-0032">Aminotransferase</keyword>
<sequence length="386" mass="41031">MPPIASTIQSVPASGIRRIFELAAGMEDVIPLSVGEPGLAVSQEIRAAGARAWREDPINYTPNSGLPALRSAIRGKLALHNGYAVEEEQIHVTAGGAQALHMAMTFTLSAGDEILIPDPGYATFAMAPRLLGAVPVPYELRQERGFLPDVAELEKLVEPRTRVLLVNSPSNPLGVIFPEETVRELVGFAARHDLWIISDEVYEYLTFEPGFTSFAAIDTEARVFSIYSFSKTYGLTGARIGYLVTPPGLSERFRAAQEAIVSCVSAPGQAAALAAIGGDGSDIAAARAHYAGNIQAACGLLDSMGISYQRPAGALYLWIDVSYASGGDVAAWAEKFLLECKVALAPGVAFGAAGEGWVRVCIAAEREELLQGLSRLPSAQRIQGED</sequence>
<name>A0A1L7CNT0_CORFL</name>
<dbReference type="InterPro" id="IPR050596">
    <property type="entry name" value="AspAT/PAT-like"/>
</dbReference>
<dbReference type="Gene3D" id="3.40.640.10">
    <property type="entry name" value="Type I PLP-dependent aspartate aminotransferase-like (Major domain)"/>
    <property type="match status" value="1"/>
</dbReference>